<dbReference type="EMBL" id="CP035928">
    <property type="protein sequence ID" value="QEP35113.1"/>
    <property type="molecule type" value="Genomic_DNA"/>
</dbReference>
<dbReference type="PANTHER" id="PTHR40940">
    <property type="entry name" value="PROTEIN BATD-RELATED"/>
    <property type="match status" value="1"/>
</dbReference>
<proteinExistence type="predicted"/>
<name>A0A5C2H8H4_9BACT</name>
<dbReference type="Pfam" id="PF13584">
    <property type="entry name" value="BatD"/>
    <property type="match status" value="1"/>
</dbReference>
<dbReference type="Proteomes" id="UP000322726">
    <property type="component" value="Chromosome"/>
</dbReference>
<protein>
    <submittedName>
        <fullName evidence="1">Putative aerotolerance protein BatD</fullName>
    </submittedName>
</protein>
<reference evidence="1" key="1">
    <citation type="submission" date="2019-09" db="EMBL/GenBank/DDBJ databases">
        <title>Complete genome sequencing of four Arcobacter species reveals a diverse suite of mobile elements.</title>
        <authorList>
            <person name="Miller W.G."/>
            <person name="Yee E."/>
            <person name="Bono J.L."/>
        </authorList>
    </citation>
    <scope>NUCLEOTIDE SEQUENCE [LARGE SCALE GENOMIC DNA]</scope>
    <source>
        <strain evidence="1">LMG 26638</strain>
    </source>
</reference>
<dbReference type="InterPro" id="IPR025738">
    <property type="entry name" value="BatD"/>
</dbReference>
<keyword evidence="2" id="KW-1185">Reference proteome</keyword>
<reference evidence="1" key="2">
    <citation type="submission" date="2019-09" db="EMBL/GenBank/DDBJ databases">
        <title>Taxonomic note: a critical rebuttal of the proposed division of the genus Arcobacter into six genera, emended descriptions of Arcobacter anaerophilus and the genus Arcobacter, and an assessment of genus-level boundaries for Epsilonproteobacteria using in silico genomic comparator tools.</title>
        <authorList>
            <person name="On S.L.W."/>
            <person name="Miller W.G."/>
            <person name="Biggs P."/>
            <person name="Cornelius A."/>
            <person name="Vandamme P."/>
        </authorList>
    </citation>
    <scope>NUCLEOTIDE SEQUENCE [LARGE SCALE GENOMIC DNA]</scope>
    <source>
        <strain evidence="1">LMG 26638</strain>
    </source>
</reference>
<dbReference type="OrthoDB" id="5372079at2"/>
<evidence type="ECO:0000313" key="2">
    <source>
        <dbReference type="Proteomes" id="UP000322726"/>
    </source>
</evidence>
<gene>
    <name evidence="1" type="ORF">APAC_2041</name>
</gene>
<evidence type="ECO:0000313" key="1">
    <source>
        <dbReference type="EMBL" id="QEP35113.1"/>
    </source>
</evidence>
<dbReference type="RefSeq" id="WP_130234012.1">
    <property type="nucleotide sequence ID" value="NZ_BMEF01000006.1"/>
</dbReference>
<dbReference type="PANTHER" id="PTHR40940:SF2">
    <property type="entry name" value="BATD"/>
    <property type="match status" value="1"/>
</dbReference>
<organism evidence="1 2">
    <name type="scientific">Malaciobacter pacificus</name>
    <dbReference type="NCBI Taxonomy" id="1080223"/>
    <lineage>
        <taxon>Bacteria</taxon>
        <taxon>Pseudomonadati</taxon>
        <taxon>Campylobacterota</taxon>
        <taxon>Epsilonproteobacteria</taxon>
        <taxon>Campylobacterales</taxon>
        <taxon>Arcobacteraceae</taxon>
        <taxon>Malaciobacter</taxon>
    </lineage>
</organism>
<accession>A0A5C2H8H4</accession>
<sequence>MLNRVFFLLFFVNILYANIDLQLPSKAILNEPFKFSIEINGNNIEFPSDINIDGNSPQNLGTSTSTTVLNGKIAKKIKKTYMFFPKSDFTFPSLKFIIDGKEYHTQKKEFILEKPSKTKSDLFDLEIKTSKNDLYIGENFILTILFKRKKDLQIIDLSFNKTDFKDFWFKQLDENETYEVDNYIVQELKFLMIPLKEGDLKLEPLGISAQILDVNSRFSFSNIAKEIKVYSNELSLNVRKLPDNIKLIGDFKIETTIDKDFLKKGEAVSYKVKITGTGNISDIPDLKLDIKNATMYENKPKIETKVSDNDLVGSYEKVFSIIPNESITIPSIKLGFFNKNENRLLELSSKEYKINVENSSNNLTNKNELVKKEDISNTKTTVIVEKNSLFENIVYFILGIVFTLITIIIYFYFINQKRKKEVYNTPLIKKVKKAKSKKELLKVLAIYINIDKNLDELLFKLEITNNVKVIKKEIIKEIIKLKL</sequence>
<dbReference type="KEGG" id="apai:APAC_2041"/>
<dbReference type="AlphaFoldDB" id="A0A5C2H8H4"/>